<dbReference type="PANTHER" id="PTHR46331">
    <property type="entry name" value="VALACYCLOVIR HYDROLASE"/>
    <property type="match status" value="1"/>
</dbReference>
<reference evidence="2 3" key="1">
    <citation type="submission" date="2018-11" db="EMBL/GenBank/DDBJ databases">
        <title>Proposal to divide the Flavobacteriaceae and reorganize its genera based on Amino Acid Identity values calculated from whole genome sequences.</title>
        <authorList>
            <person name="Nicholson A.C."/>
            <person name="Gulvik C.A."/>
            <person name="Whitney A.M."/>
            <person name="Humrighouse B.W."/>
            <person name="Bell M."/>
            <person name="Holmes B."/>
            <person name="Steigerwalt A.G."/>
            <person name="Villarma A."/>
            <person name="Sheth M."/>
            <person name="Batra D."/>
            <person name="Pryor J."/>
            <person name="Bernardet J.-F."/>
            <person name="Hugo C."/>
            <person name="Kampfer P."/>
            <person name="Newman J."/>
            <person name="McQuiston J.R."/>
        </authorList>
    </citation>
    <scope>NUCLEOTIDE SEQUENCE [LARGE SCALE GENOMIC DNA]</scope>
    <source>
        <strain evidence="2 3">H5559</strain>
    </source>
</reference>
<dbReference type="GO" id="GO:0017171">
    <property type="term" value="F:serine hydrolase activity"/>
    <property type="evidence" value="ECO:0007669"/>
    <property type="project" value="TreeGrafter"/>
</dbReference>
<dbReference type="EMBL" id="CP033930">
    <property type="protein sequence ID" value="AZB17340.1"/>
    <property type="molecule type" value="Genomic_DNA"/>
</dbReference>
<proteinExistence type="predicted"/>
<keyword evidence="2" id="KW-0378">Hydrolase</keyword>
<feature type="domain" description="AB hydrolase-1" evidence="1">
    <location>
        <begin position="25"/>
        <end position="124"/>
    </location>
</feature>
<dbReference type="InterPro" id="IPR029058">
    <property type="entry name" value="AB_hydrolase_fold"/>
</dbReference>
<name>A0AAD0YSB9_CHRID</name>
<dbReference type="Proteomes" id="UP000269015">
    <property type="component" value="Chromosome"/>
</dbReference>
<protein>
    <submittedName>
        <fullName evidence="2">Alpha/beta hydrolase</fullName>
    </submittedName>
</protein>
<gene>
    <name evidence="2" type="ORF">EG352_05940</name>
</gene>
<dbReference type="Pfam" id="PF00561">
    <property type="entry name" value="Abhydrolase_1"/>
    <property type="match status" value="1"/>
</dbReference>
<evidence type="ECO:0000313" key="3">
    <source>
        <dbReference type="Proteomes" id="UP000269015"/>
    </source>
</evidence>
<evidence type="ECO:0000259" key="1">
    <source>
        <dbReference type="Pfam" id="PF00561"/>
    </source>
</evidence>
<sequence length="263" mass="30218">MNPVEKGYKQVNGIRMYYEIYGSGKPLVLIHGGGSSILFDFKEVIERLQYQFQLIGIDLQNHGRSEHRDIPETFEQDAHDVVALLAELNIDRASFWGFSNGGSTVMQIGYRYPEVAENLVVASAFYKRSGMMDGFFESMQEATLESMPEPLKINFLHLNPDFSKLENMFDKDSKRMQTFQDWEDEVLTSIQSPTLFISGDKDVMKPEHTVAMWRLVEGSQMMILPGVHGAYMMADFEGYVDKNKIDFTVQEVEKFLHKNPENK</sequence>
<organism evidence="2 3">
    <name type="scientific">Chryseobacterium indologenes</name>
    <name type="common">Flavobacterium indologenes</name>
    <dbReference type="NCBI Taxonomy" id="253"/>
    <lineage>
        <taxon>Bacteria</taxon>
        <taxon>Pseudomonadati</taxon>
        <taxon>Bacteroidota</taxon>
        <taxon>Flavobacteriia</taxon>
        <taxon>Flavobacteriales</taxon>
        <taxon>Weeksellaceae</taxon>
        <taxon>Chryseobacterium group</taxon>
        <taxon>Chryseobacterium</taxon>
    </lineage>
</organism>
<dbReference type="InterPro" id="IPR000073">
    <property type="entry name" value="AB_hydrolase_1"/>
</dbReference>
<dbReference type="AlphaFoldDB" id="A0AAD0YSB9"/>
<dbReference type="Gene3D" id="3.40.50.1820">
    <property type="entry name" value="alpha/beta hydrolase"/>
    <property type="match status" value="1"/>
</dbReference>
<dbReference type="RefSeq" id="WP_061084404.1">
    <property type="nucleotide sequence ID" value="NZ_CP033930.1"/>
</dbReference>
<dbReference type="SUPFAM" id="SSF53474">
    <property type="entry name" value="alpha/beta-Hydrolases"/>
    <property type="match status" value="1"/>
</dbReference>
<accession>A0AAD0YSB9</accession>
<dbReference type="PANTHER" id="PTHR46331:SF2">
    <property type="entry name" value="VALACYCLOVIR HYDROLASE"/>
    <property type="match status" value="1"/>
</dbReference>
<evidence type="ECO:0000313" key="2">
    <source>
        <dbReference type="EMBL" id="AZB17340.1"/>
    </source>
</evidence>